<dbReference type="STRING" id="1079859.SAMN04515674_102547"/>
<evidence type="ECO:0000256" key="3">
    <source>
        <dbReference type="ARBA" id="ARBA00022801"/>
    </source>
</evidence>
<dbReference type="EMBL" id="FOXH01000002">
    <property type="protein sequence ID" value="SFP35328.1"/>
    <property type="molecule type" value="Genomic_DNA"/>
</dbReference>
<dbReference type="SUPFAM" id="SSF89550">
    <property type="entry name" value="PHP domain-like"/>
    <property type="match status" value="1"/>
</dbReference>
<dbReference type="GO" id="GO:0030145">
    <property type="term" value="F:manganese ion binding"/>
    <property type="evidence" value="ECO:0007669"/>
    <property type="project" value="InterPro"/>
</dbReference>
<dbReference type="Proteomes" id="UP000199306">
    <property type="component" value="Unassembled WGS sequence"/>
</dbReference>
<reference evidence="5 6" key="1">
    <citation type="submission" date="2016-10" db="EMBL/GenBank/DDBJ databases">
        <authorList>
            <person name="de Groot N.N."/>
        </authorList>
    </citation>
    <scope>NUCLEOTIDE SEQUENCE [LARGE SCALE GENOMIC DNA]</scope>
    <source>
        <strain evidence="6">E92,LMG 26720,CCM 7988</strain>
    </source>
</reference>
<comment type="similarity">
    <text evidence="1">Belongs to the metallo-dependent hydrolases superfamily. CpsB/CapC family.</text>
</comment>
<dbReference type="InterPro" id="IPR016195">
    <property type="entry name" value="Pol/histidinol_Pase-like"/>
</dbReference>
<dbReference type="PANTHER" id="PTHR39181:SF1">
    <property type="entry name" value="TYROSINE-PROTEIN PHOSPHATASE YWQE"/>
    <property type="match status" value="1"/>
</dbReference>
<dbReference type="RefSeq" id="WP_092013566.1">
    <property type="nucleotide sequence ID" value="NZ_FOXH01000002.1"/>
</dbReference>
<dbReference type="PIRSF" id="PIRSF016557">
    <property type="entry name" value="Caps_synth_CpsB"/>
    <property type="match status" value="1"/>
</dbReference>
<dbReference type="AlphaFoldDB" id="A0A1I5PMK9"/>
<comment type="catalytic activity">
    <reaction evidence="4">
        <text>O-phospho-L-tyrosyl-[protein] + H2O = L-tyrosyl-[protein] + phosphate</text>
        <dbReference type="Rhea" id="RHEA:10684"/>
        <dbReference type="Rhea" id="RHEA-COMP:10136"/>
        <dbReference type="Rhea" id="RHEA-COMP:20101"/>
        <dbReference type="ChEBI" id="CHEBI:15377"/>
        <dbReference type="ChEBI" id="CHEBI:43474"/>
        <dbReference type="ChEBI" id="CHEBI:46858"/>
        <dbReference type="ChEBI" id="CHEBI:61978"/>
        <dbReference type="EC" id="3.1.3.48"/>
    </reaction>
</comment>
<keyword evidence="6" id="KW-1185">Reference proteome</keyword>
<evidence type="ECO:0000256" key="2">
    <source>
        <dbReference type="ARBA" id="ARBA00013064"/>
    </source>
</evidence>
<organism evidence="5 6">
    <name type="scientific">Pseudarcicella hirudinis</name>
    <dbReference type="NCBI Taxonomy" id="1079859"/>
    <lineage>
        <taxon>Bacteria</taxon>
        <taxon>Pseudomonadati</taxon>
        <taxon>Bacteroidota</taxon>
        <taxon>Cytophagia</taxon>
        <taxon>Cytophagales</taxon>
        <taxon>Flectobacillaceae</taxon>
        <taxon>Pseudarcicella</taxon>
    </lineage>
</organism>
<name>A0A1I5PMK9_9BACT</name>
<dbReference type="OrthoDB" id="9788539at2"/>
<evidence type="ECO:0000256" key="1">
    <source>
        <dbReference type="ARBA" id="ARBA00005750"/>
    </source>
</evidence>
<evidence type="ECO:0000256" key="4">
    <source>
        <dbReference type="ARBA" id="ARBA00051722"/>
    </source>
</evidence>
<sequence length="255" mass="29297">MHFPFLKNILRQPPKGQVSSLKVDVHTHLLPNIDDGAKDLDESLKIISELSQLGFQKLILTPHVMDRYYPNSIHKIQQRFNILKEAVILNQIPITLDIAAEYYLDDAFLRELMSTNELLYFSGAQNKKYLLFETAHVKLPVFFFEAIRIMIGKGFIPVLAHPEKYPYLHKNVKLLFEMHAKGVLFQVNITSFSGESPKDIREFAEYLSNTMLISFMGTDCHSPGNLPVLKESMQKQSFQSTLKKESLLNNSLINK</sequence>
<evidence type="ECO:0000313" key="6">
    <source>
        <dbReference type="Proteomes" id="UP000199306"/>
    </source>
</evidence>
<keyword evidence="3" id="KW-0378">Hydrolase</keyword>
<dbReference type="InterPro" id="IPR016667">
    <property type="entry name" value="Caps_polysacc_synth_CpsB/CapC"/>
</dbReference>
<dbReference type="EC" id="3.1.3.48" evidence="2"/>
<evidence type="ECO:0000313" key="5">
    <source>
        <dbReference type="EMBL" id="SFP35328.1"/>
    </source>
</evidence>
<accession>A0A1I5PMK9</accession>
<protein>
    <recommendedName>
        <fullName evidence="2">protein-tyrosine-phosphatase</fullName>
        <ecNumber evidence="2">3.1.3.48</ecNumber>
    </recommendedName>
</protein>
<dbReference type="PANTHER" id="PTHR39181">
    <property type="entry name" value="TYROSINE-PROTEIN PHOSPHATASE YWQE"/>
    <property type="match status" value="1"/>
</dbReference>
<gene>
    <name evidence="5" type="ORF">SAMN04515674_102547</name>
</gene>
<dbReference type="Gene3D" id="3.20.20.140">
    <property type="entry name" value="Metal-dependent hydrolases"/>
    <property type="match status" value="1"/>
</dbReference>
<dbReference type="Pfam" id="PF19567">
    <property type="entry name" value="CpsB_CapC"/>
    <property type="match status" value="1"/>
</dbReference>
<proteinExistence type="inferred from homology"/>
<dbReference type="GO" id="GO:0004725">
    <property type="term" value="F:protein tyrosine phosphatase activity"/>
    <property type="evidence" value="ECO:0007669"/>
    <property type="project" value="UniProtKB-EC"/>
</dbReference>